<keyword evidence="2" id="KW-1185">Reference proteome</keyword>
<proteinExistence type="predicted"/>
<protein>
    <submittedName>
        <fullName evidence="1">Uncharacterized protein</fullName>
    </submittedName>
</protein>
<accession>A0ABT7Y0V1</accession>
<evidence type="ECO:0000313" key="2">
    <source>
        <dbReference type="Proteomes" id="UP001169719"/>
    </source>
</evidence>
<evidence type="ECO:0000313" key="1">
    <source>
        <dbReference type="EMBL" id="MDN2481656.1"/>
    </source>
</evidence>
<reference evidence="1" key="1">
    <citation type="submission" date="2024-05" db="EMBL/GenBank/DDBJ databases">
        <title>Genome Sequences of Four Agar- Degrading Marine Bacteria.</title>
        <authorList>
            <person name="Phillips E.K."/>
            <person name="Shaffer J.C."/>
            <person name="Henson M.W."/>
            <person name="Temperton B."/>
            <person name="Thrash C.J."/>
            <person name="Martin M.O."/>
        </authorList>
    </citation>
    <scope>NUCLEOTIDE SEQUENCE</scope>
    <source>
        <strain evidence="1">EKP203</strain>
    </source>
</reference>
<comment type="caution">
    <text evidence="1">The sequence shown here is derived from an EMBL/GenBank/DDBJ whole genome shotgun (WGS) entry which is preliminary data.</text>
</comment>
<sequence length="136" mass="15946">MPSRDYAASKLLKCFLEEQNLTSAEAKEVIGQEHELSRVLDIIRNKWFIPVECSRTGNCAIYYMSHEAREMFHEDRGTLKKEKRSQVYRDRYLALRSRMFKEMVKPGGVERMKTLFHQALERAEAANDPESKKDSD</sequence>
<name>A0ABT7Y0V1_9VIBR</name>
<gene>
    <name evidence="1" type="ORF">QWJ08_09630</name>
</gene>
<dbReference type="RefSeq" id="WP_289961737.1">
    <property type="nucleotide sequence ID" value="NZ_JAUEOZ010000001.1"/>
</dbReference>
<dbReference type="Proteomes" id="UP001169719">
    <property type="component" value="Unassembled WGS sequence"/>
</dbReference>
<dbReference type="EMBL" id="JAUEOZ010000001">
    <property type="protein sequence ID" value="MDN2481656.1"/>
    <property type="molecule type" value="Genomic_DNA"/>
</dbReference>
<organism evidence="1 2">
    <name type="scientific">Vibrio agarivorans</name>
    <dbReference type="NCBI Taxonomy" id="153622"/>
    <lineage>
        <taxon>Bacteria</taxon>
        <taxon>Pseudomonadati</taxon>
        <taxon>Pseudomonadota</taxon>
        <taxon>Gammaproteobacteria</taxon>
        <taxon>Vibrionales</taxon>
        <taxon>Vibrionaceae</taxon>
        <taxon>Vibrio</taxon>
    </lineage>
</organism>